<evidence type="ECO:0000256" key="14">
    <source>
        <dbReference type="ARBA" id="ARBA00023306"/>
    </source>
</evidence>
<dbReference type="GO" id="GO:0072686">
    <property type="term" value="C:mitotic spindle"/>
    <property type="evidence" value="ECO:0007669"/>
    <property type="project" value="InterPro"/>
</dbReference>
<dbReference type="GO" id="GO:0042729">
    <property type="term" value="C:DASH complex"/>
    <property type="evidence" value="ECO:0007669"/>
    <property type="project" value="InterPro"/>
</dbReference>
<dbReference type="GO" id="GO:0051301">
    <property type="term" value="P:cell division"/>
    <property type="evidence" value="ECO:0007669"/>
    <property type="project" value="UniProtKB-KW"/>
</dbReference>
<evidence type="ECO:0000256" key="8">
    <source>
        <dbReference type="ARBA" id="ARBA00022618"/>
    </source>
</evidence>
<evidence type="ECO:0000256" key="10">
    <source>
        <dbReference type="ARBA" id="ARBA00022776"/>
    </source>
</evidence>
<dbReference type="GO" id="GO:0008608">
    <property type="term" value="P:attachment of spindle microtubules to kinetochore"/>
    <property type="evidence" value="ECO:0007669"/>
    <property type="project" value="InterPro"/>
</dbReference>
<dbReference type="Pfam" id="PF08650">
    <property type="entry name" value="DASH_Dad4"/>
    <property type="match status" value="1"/>
</dbReference>
<evidence type="ECO:0000256" key="7">
    <source>
        <dbReference type="ARBA" id="ARBA00022490"/>
    </source>
</evidence>
<evidence type="ECO:0000256" key="1">
    <source>
        <dbReference type="ARBA" id="ARBA00004123"/>
    </source>
</evidence>
<evidence type="ECO:0000256" key="11">
    <source>
        <dbReference type="ARBA" id="ARBA00022838"/>
    </source>
</evidence>
<evidence type="ECO:0000256" key="13">
    <source>
        <dbReference type="ARBA" id="ARBA00023242"/>
    </source>
</evidence>
<keyword evidence="6" id="KW-0158">Chromosome</keyword>
<reference evidence="18" key="1">
    <citation type="submission" date="2016-05" db="EMBL/GenBank/DDBJ databases">
        <title>Comparative genomics of biotechnologically important yeasts.</title>
        <authorList>
            <consortium name="DOE Joint Genome Institute"/>
            <person name="Riley R."/>
            <person name="Haridas S."/>
            <person name="Wolfe K.H."/>
            <person name="Lopes M.R."/>
            <person name="Hittinger C.T."/>
            <person name="Goker M."/>
            <person name="Salamov A."/>
            <person name="Wisecaver J."/>
            <person name="Long T.M."/>
            <person name="Aerts A.L."/>
            <person name="Barry K."/>
            <person name="Choi C."/>
            <person name="Clum A."/>
            <person name="Coughlan A.Y."/>
            <person name="Deshpande S."/>
            <person name="Douglass A.P."/>
            <person name="Hanson S.J."/>
            <person name="Klenk H.-P."/>
            <person name="Labutti K."/>
            <person name="Lapidus A."/>
            <person name="Lindquist E."/>
            <person name="Lipzen A."/>
            <person name="Meier-Kolthoff J.P."/>
            <person name="Ohm R.A."/>
            <person name="Otillar R.P."/>
            <person name="Pangilinan J."/>
            <person name="Peng Y."/>
            <person name="Rokas A."/>
            <person name="Rosa C.A."/>
            <person name="Scheuner C."/>
            <person name="Sibirny A.A."/>
            <person name="Slot J.C."/>
            <person name="Stielow J.B."/>
            <person name="Sun H."/>
            <person name="Kurtzman C.P."/>
            <person name="Blackwell M."/>
            <person name="Grigoriev I.V."/>
            <person name="Jeffries T.W."/>
        </authorList>
    </citation>
    <scope>NUCLEOTIDE SEQUENCE [LARGE SCALE GENOMIC DNA]</scope>
    <source>
        <strain evidence="18">NRRL Y-17324</strain>
    </source>
</reference>
<keyword evidence="13" id="KW-0539">Nucleus</keyword>
<sequence>MENLNESVVTVNKCLQEVARHNLDTEVLAQMWESYLRNAEFNLEATGQKKEPL</sequence>
<evidence type="ECO:0000256" key="15">
    <source>
        <dbReference type="ARBA" id="ARBA00023328"/>
    </source>
</evidence>
<dbReference type="GeneID" id="30981722"/>
<keyword evidence="18" id="KW-1185">Reference proteome</keyword>
<dbReference type="PANTHER" id="PTHR28222">
    <property type="entry name" value="DASH COMPLEX SUBUNIT DAD4"/>
    <property type="match status" value="1"/>
</dbReference>
<keyword evidence="11" id="KW-0995">Kinetochore</keyword>
<name>A0A1E4SLA3_9ASCO</name>
<evidence type="ECO:0000256" key="2">
    <source>
        <dbReference type="ARBA" id="ARBA00004186"/>
    </source>
</evidence>
<comment type="similarity">
    <text evidence="4">Belongs to the DASH complex DAD4 family.</text>
</comment>
<dbReference type="STRING" id="984487.A0A1E4SLA3"/>
<dbReference type="PANTHER" id="PTHR28222:SF1">
    <property type="entry name" value="DASH COMPLEX SUBUNIT DAD4"/>
    <property type="match status" value="1"/>
</dbReference>
<evidence type="ECO:0000256" key="4">
    <source>
        <dbReference type="ARBA" id="ARBA00009754"/>
    </source>
</evidence>
<keyword evidence="15" id="KW-0137">Centromere</keyword>
<protein>
    <recommendedName>
        <fullName evidence="5">DASH complex subunit DAD4</fullName>
    </recommendedName>
    <alternativeName>
        <fullName evidence="16">Outer kinetochore protein DAD4</fullName>
    </alternativeName>
</protein>
<evidence type="ECO:0000256" key="6">
    <source>
        <dbReference type="ARBA" id="ARBA00022454"/>
    </source>
</evidence>
<evidence type="ECO:0000256" key="9">
    <source>
        <dbReference type="ARBA" id="ARBA00022701"/>
    </source>
</evidence>
<keyword evidence="7" id="KW-0963">Cytoplasm</keyword>
<evidence type="ECO:0000256" key="3">
    <source>
        <dbReference type="ARBA" id="ARBA00004629"/>
    </source>
</evidence>
<keyword evidence="9" id="KW-0493">Microtubule</keyword>
<dbReference type="EMBL" id="KV453911">
    <property type="protein sequence ID" value="ODV80270.1"/>
    <property type="molecule type" value="Genomic_DNA"/>
</dbReference>
<accession>A0A1E4SLA3</accession>
<dbReference type="InterPro" id="IPR013959">
    <property type="entry name" value="DASH_Dad4"/>
</dbReference>
<dbReference type="Proteomes" id="UP000094285">
    <property type="component" value="Unassembled WGS sequence"/>
</dbReference>
<keyword evidence="12" id="KW-0206">Cytoskeleton</keyword>
<keyword evidence="10" id="KW-0498">Mitosis</keyword>
<evidence type="ECO:0000256" key="16">
    <source>
        <dbReference type="ARBA" id="ARBA00030569"/>
    </source>
</evidence>
<evidence type="ECO:0000256" key="12">
    <source>
        <dbReference type="ARBA" id="ARBA00023212"/>
    </source>
</evidence>
<dbReference type="AlphaFoldDB" id="A0A1E4SLA3"/>
<comment type="subcellular location">
    <subcellularLocation>
        <location evidence="3">Chromosome</location>
        <location evidence="3">Centromere</location>
        <location evidence="3">Kinetochore</location>
    </subcellularLocation>
    <subcellularLocation>
        <location evidence="2">Cytoplasm</location>
        <location evidence="2">Cytoskeleton</location>
        <location evidence="2">Spindle</location>
    </subcellularLocation>
    <subcellularLocation>
        <location evidence="1">Nucleus</location>
    </subcellularLocation>
</comment>
<dbReference type="OrthoDB" id="5516652at2759"/>
<dbReference type="GO" id="GO:0005874">
    <property type="term" value="C:microtubule"/>
    <property type="evidence" value="ECO:0007669"/>
    <property type="project" value="UniProtKB-KW"/>
</dbReference>
<keyword evidence="8" id="KW-0132">Cell division</keyword>
<organism evidence="17 18">
    <name type="scientific">Suhomyces tanzawaensis NRRL Y-17324</name>
    <dbReference type="NCBI Taxonomy" id="984487"/>
    <lineage>
        <taxon>Eukaryota</taxon>
        <taxon>Fungi</taxon>
        <taxon>Dikarya</taxon>
        <taxon>Ascomycota</taxon>
        <taxon>Saccharomycotina</taxon>
        <taxon>Pichiomycetes</taxon>
        <taxon>Debaryomycetaceae</taxon>
        <taxon>Suhomyces</taxon>
    </lineage>
</organism>
<keyword evidence="14" id="KW-0131">Cell cycle</keyword>
<evidence type="ECO:0000313" key="18">
    <source>
        <dbReference type="Proteomes" id="UP000094285"/>
    </source>
</evidence>
<proteinExistence type="inferred from homology"/>
<evidence type="ECO:0000313" key="17">
    <source>
        <dbReference type="EMBL" id="ODV80270.1"/>
    </source>
</evidence>
<dbReference type="RefSeq" id="XP_020065392.1">
    <property type="nucleotide sequence ID" value="XM_020207585.1"/>
</dbReference>
<gene>
    <name evidence="17" type="ORF">CANTADRAFT_25920</name>
</gene>
<evidence type="ECO:0000256" key="5">
    <source>
        <dbReference type="ARBA" id="ARBA00020259"/>
    </source>
</evidence>